<dbReference type="GO" id="GO:0031267">
    <property type="term" value="F:small GTPase binding"/>
    <property type="evidence" value="ECO:0007669"/>
    <property type="project" value="TreeGrafter"/>
</dbReference>
<feature type="compositionally biased region" description="Low complexity" evidence="7">
    <location>
        <begin position="908"/>
        <end position="921"/>
    </location>
</feature>
<dbReference type="GO" id="GO:0005337">
    <property type="term" value="F:nucleoside transmembrane transporter activity"/>
    <property type="evidence" value="ECO:0007669"/>
    <property type="project" value="InterPro"/>
</dbReference>
<comment type="subcellular location">
    <subcellularLocation>
        <location evidence="1">Membrane</location>
        <topology evidence="1">Multi-pass membrane protein</topology>
    </subcellularLocation>
</comment>
<dbReference type="OrthoDB" id="159449at2759"/>
<dbReference type="PANTHER" id="PTHR47219:SF9">
    <property type="entry name" value="GTPASE ACTIVATING PROTEIN AND CENTROSOME-ASSOCIATED, ISOFORM B"/>
    <property type="match status" value="1"/>
</dbReference>
<feature type="compositionally biased region" description="Low complexity" evidence="7">
    <location>
        <begin position="574"/>
        <end position="592"/>
    </location>
</feature>
<dbReference type="PRINTS" id="PR01130">
    <property type="entry name" value="DERENTRNSPRT"/>
</dbReference>
<feature type="transmembrane region" description="Helical" evidence="8">
    <location>
        <begin position="295"/>
        <end position="316"/>
    </location>
</feature>
<feature type="compositionally biased region" description="Low complexity" evidence="7">
    <location>
        <begin position="637"/>
        <end position="646"/>
    </location>
</feature>
<feature type="transmembrane region" description="Helical" evidence="8">
    <location>
        <begin position="201"/>
        <end position="221"/>
    </location>
</feature>
<dbReference type="FunFam" id="1.10.8.270:FF:000016">
    <property type="entry name" value="TBC1 domain family member 2A"/>
    <property type="match status" value="1"/>
</dbReference>
<feature type="region of interest" description="Disordered" evidence="7">
    <location>
        <begin position="633"/>
        <end position="946"/>
    </location>
</feature>
<evidence type="ECO:0000256" key="3">
    <source>
        <dbReference type="ARBA" id="ARBA00022448"/>
    </source>
</evidence>
<feature type="compositionally biased region" description="Basic and acidic residues" evidence="7">
    <location>
        <begin position="534"/>
        <end position="552"/>
    </location>
</feature>
<protein>
    <submittedName>
        <fullName evidence="10">8136_t:CDS:1</fullName>
    </submittedName>
</protein>
<dbReference type="InterPro" id="IPR035969">
    <property type="entry name" value="Rab-GAP_TBC_sf"/>
</dbReference>
<evidence type="ECO:0000256" key="4">
    <source>
        <dbReference type="ARBA" id="ARBA00022692"/>
    </source>
</evidence>
<feature type="compositionally biased region" description="Polar residues" evidence="7">
    <location>
        <begin position="647"/>
        <end position="724"/>
    </location>
</feature>
<dbReference type="Pfam" id="PF00566">
    <property type="entry name" value="RabGAP-TBC"/>
    <property type="match status" value="1"/>
</dbReference>
<evidence type="ECO:0000313" key="10">
    <source>
        <dbReference type="EMBL" id="CAG8445612.1"/>
    </source>
</evidence>
<reference evidence="10" key="1">
    <citation type="submission" date="2021-06" db="EMBL/GenBank/DDBJ databases">
        <authorList>
            <person name="Kallberg Y."/>
            <person name="Tangrot J."/>
            <person name="Rosling A."/>
        </authorList>
    </citation>
    <scope>NUCLEOTIDE SEQUENCE</scope>
    <source>
        <strain evidence="10">CL551</strain>
    </source>
</reference>
<dbReference type="Pfam" id="PF01733">
    <property type="entry name" value="Nucleoside_tran"/>
    <property type="match status" value="1"/>
</dbReference>
<feature type="region of interest" description="Disordered" evidence="7">
    <location>
        <begin position="981"/>
        <end position="1040"/>
    </location>
</feature>
<evidence type="ECO:0000256" key="2">
    <source>
        <dbReference type="ARBA" id="ARBA00007965"/>
    </source>
</evidence>
<evidence type="ECO:0000256" key="1">
    <source>
        <dbReference type="ARBA" id="ARBA00004141"/>
    </source>
</evidence>
<evidence type="ECO:0000256" key="5">
    <source>
        <dbReference type="ARBA" id="ARBA00022989"/>
    </source>
</evidence>
<dbReference type="InterPro" id="IPR000195">
    <property type="entry name" value="Rab-GAP-TBC_dom"/>
</dbReference>
<feature type="transmembrane region" description="Helical" evidence="8">
    <location>
        <begin position="375"/>
        <end position="395"/>
    </location>
</feature>
<feature type="transmembrane region" description="Helical" evidence="8">
    <location>
        <begin position="96"/>
        <end position="114"/>
    </location>
</feature>
<evidence type="ECO:0000256" key="8">
    <source>
        <dbReference type="SAM" id="Phobius"/>
    </source>
</evidence>
<keyword evidence="11" id="KW-1185">Reference proteome</keyword>
<feature type="region of interest" description="Disordered" evidence="7">
    <location>
        <begin position="534"/>
        <end position="601"/>
    </location>
</feature>
<dbReference type="SMART" id="SM00164">
    <property type="entry name" value="TBC"/>
    <property type="match status" value="1"/>
</dbReference>
<evidence type="ECO:0000313" key="11">
    <source>
        <dbReference type="Proteomes" id="UP000789342"/>
    </source>
</evidence>
<organism evidence="10 11">
    <name type="scientific">Acaulospora morrowiae</name>
    <dbReference type="NCBI Taxonomy" id="94023"/>
    <lineage>
        <taxon>Eukaryota</taxon>
        <taxon>Fungi</taxon>
        <taxon>Fungi incertae sedis</taxon>
        <taxon>Mucoromycota</taxon>
        <taxon>Glomeromycotina</taxon>
        <taxon>Glomeromycetes</taxon>
        <taxon>Diversisporales</taxon>
        <taxon>Acaulosporaceae</taxon>
        <taxon>Acaulospora</taxon>
    </lineage>
</organism>
<keyword evidence="4 8" id="KW-0812">Transmembrane</keyword>
<feature type="transmembrane region" description="Helical" evidence="8">
    <location>
        <begin position="407"/>
        <end position="430"/>
    </location>
</feature>
<feature type="compositionally biased region" description="Polar residues" evidence="7">
    <location>
        <begin position="784"/>
        <end position="795"/>
    </location>
</feature>
<dbReference type="InterPro" id="IPR002259">
    <property type="entry name" value="Eqnu_transpt"/>
</dbReference>
<comment type="caution">
    <text evidence="10">The sequence shown here is derived from an EMBL/GenBank/DDBJ whole genome shotgun (WGS) entry which is preliminary data.</text>
</comment>
<feature type="transmembrane region" description="Helical" evidence="8">
    <location>
        <begin position="241"/>
        <end position="262"/>
    </location>
</feature>
<dbReference type="Gene3D" id="1.10.472.80">
    <property type="entry name" value="Ypt/Rab-GAP domain of gyp1p, domain 3"/>
    <property type="match status" value="1"/>
</dbReference>
<dbReference type="Gene3D" id="1.10.8.270">
    <property type="entry name" value="putative rabgap domain of human tbc1 domain family member 14 like domains"/>
    <property type="match status" value="1"/>
</dbReference>
<feature type="compositionally biased region" description="Acidic residues" evidence="7">
    <location>
        <begin position="1004"/>
        <end position="1023"/>
    </location>
</feature>
<dbReference type="EMBL" id="CAJVPV010000176">
    <property type="protein sequence ID" value="CAG8445612.1"/>
    <property type="molecule type" value="Genomic_DNA"/>
</dbReference>
<evidence type="ECO:0000259" key="9">
    <source>
        <dbReference type="PROSITE" id="PS50086"/>
    </source>
</evidence>
<gene>
    <name evidence="10" type="ORF">AMORRO_LOCUS588</name>
</gene>
<evidence type="ECO:0000256" key="7">
    <source>
        <dbReference type="SAM" id="MobiDB-lite"/>
    </source>
</evidence>
<dbReference type="InterPro" id="IPR050302">
    <property type="entry name" value="Rab_GAP_TBC_domain"/>
</dbReference>
<name>A0A9N8VBT1_9GLOM</name>
<comment type="similarity">
    <text evidence="2">Belongs to the SLC29A/ENT transporter (TC 2.A.57) family.</text>
</comment>
<dbReference type="GO" id="GO:0005096">
    <property type="term" value="F:GTPase activator activity"/>
    <property type="evidence" value="ECO:0007669"/>
    <property type="project" value="TreeGrafter"/>
</dbReference>
<dbReference type="PROSITE" id="PS50086">
    <property type="entry name" value="TBC_RABGAP"/>
    <property type="match status" value="1"/>
</dbReference>
<feature type="compositionally biased region" description="Polar residues" evidence="7">
    <location>
        <begin position="871"/>
        <end position="880"/>
    </location>
</feature>
<feature type="transmembrane region" description="Helical" evidence="8">
    <location>
        <begin position="54"/>
        <end position="76"/>
    </location>
</feature>
<evidence type="ECO:0000256" key="6">
    <source>
        <dbReference type="ARBA" id="ARBA00023136"/>
    </source>
</evidence>
<dbReference type="FunFam" id="1.10.472.80:FF:000008">
    <property type="entry name" value="TBC1 domain family member 10A"/>
    <property type="match status" value="1"/>
</dbReference>
<dbReference type="Proteomes" id="UP000789342">
    <property type="component" value="Unassembled WGS sequence"/>
</dbReference>
<feature type="compositionally biased region" description="Basic and acidic residues" evidence="7">
    <location>
        <begin position="1024"/>
        <end position="1040"/>
    </location>
</feature>
<feature type="domain" description="Rab-GAP TBC" evidence="9">
    <location>
        <begin position="1117"/>
        <end position="1302"/>
    </location>
</feature>
<keyword evidence="6 8" id="KW-0472">Membrane</keyword>
<feature type="transmembrane region" description="Helical" evidence="8">
    <location>
        <begin position="126"/>
        <end position="142"/>
    </location>
</feature>
<dbReference type="SUPFAM" id="SSF47923">
    <property type="entry name" value="Ypt/Rab-GAP domain of gyp1p"/>
    <property type="match status" value="2"/>
</dbReference>
<feature type="compositionally biased region" description="Polar residues" evidence="7">
    <location>
        <begin position="760"/>
        <end position="772"/>
    </location>
</feature>
<feature type="compositionally biased region" description="Low complexity" evidence="7">
    <location>
        <begin position="853"/>
        <end position="865"/>
    </location>
</feature>
<keyword evidence="3" id="KW-0813">Transport</keyword>
<dbReference type="GO" id="GO:0016020">
    <property type="term" value="C:membrane"/>
    <property type="evidence" value="ECO:0007669"/>
    <property type="project" value="UniProtKB-SubCell"/>
</dbReference>
<feature type="compositionally biased region" description="Low complexity" evidence="7">
    <location>
        <begin position="835"/>
        <end position="844"/>
    </location>
</feature>
<feature type="compositionally biased region" description="Polar residues" evidence="7">
    <location>
        <begin position="739"/>
        <end position="750"/>
    </location>
</feature>
<sequence>MSNSRVFNPLTLFKKDYQPIHSEAPNNEIEHEENDSEALIRKPEPPPPIDHYNIIYFICFIQGTSILLGWNVFITADVFFRSRFFGSPYSDDFQNYFSLAYMSSNLLFLFHALYSQQTTSVSRRPIVALVISTSKFFLVATSTQYTELFTPSGYFYFIISLIFLDGITTAYLQNDILGLVSRFSPTHIQAVMSGYGKALSFFLHCGLAGVAAALAQIFSSLKEEPMADNTLSSEDTLAKNAYLYFFSAFTISLIALISYIVLLRSSFYRHYVPIRSTTPRQPMITRPLLDTFKKVRVLALAMTFVFVVTLGIFPSITSSIKSVVDERSRKKFQKDYLFIPLHFLVYNLGDWLGRNLPTIDLLIITDQRKLATLSIGRFVFIPIFLLCNVDVGLNGRRIFPLLIESDLLYFFFLSLFSVSSGYLTSLIMMAGPQIAYFTTPAYNSTEMDKKAQTKSTSKLEKLHEFARKGGIGTCVATRDTLANTQVDLMFYTGEVITVLKHIKDDIYLGYCEGVIGRFRGSSVSFENDQLRTQISERSDSLDEPTSEKKLHLDSPTTSHFLSPSDAERAIQMRSRSSSISSIDSEKNTSSSSAPPSPVLTPAINITPSPIYDDVSINSSFPTLSKDSRHLHNKEFQNSSPSFNSNPDKTQTSQRESPQISNDQLKLSYQAQSDSPLSLNSRPAISSHSQNASPSSKNQLRQMSSPFPSQNQFNQPISAKRNNSAPPLINDDSTDPRLLSGNSGKNLTRPGQNFEPPISNDRIQSNDIDSQSFGHYPNAGGIVDSPTTSPNSSPRASRNLGGIPTTSGSDQHKVKSQASGLPSGPRQIHGRHRSASNDISSSARSLKYEESGRQRSSSSASSTLSRPPHLPTGNSHSNPSSAPHRVFGQSLLSPTRAEFQIVPPRRTTSIGLSSESSSSANSRPQVKINDRYSPSTTPSPSPISQTKANQFVVTNSPLSQNYGKNSDNFSTRKSAVLQPIVPSRADVSDDPEDFVPSTPILVIESVDDSDVNDSEYSSSEDDDEEHVKSNDETRPQSKKEKVLTVDEYGFVHDVDEKEIPEGADDIQRIVRAPGSSKRDSRTIRLYRERETKWVHYLANMDPKVARESKKIKKLVRLGIPESVRGKSWQFIAGVHKYRKAGVYEELCKRERLPIYDVIERDIHRCYPDHIQFREETGFGQDDLHSILKAYAHYNKVVGYCQGMGRLVGMMLMQMPAEDTFWLLVATIEEYMVGYFTPTLSQVRIDSLVFEQLLFEHDPKLAQHLADSDVVPLMYMTQWFMTIFTMTLPWASVLRVWDVFYFEGVKFFHRVGLAILDCARDHILKNCPSSPEILGFLLHIPHELLTPDLLLEATFKIKLKRSTIEKMKRIAIEIENSNNSSGTDSPNPIHSVIKDKEARKAMMKKAKSSDKLKIDGIEFKMANSKASHVKCRTKDIGSSINTFCGFLQLYYVLERIDLVTTFNQKCPYKLPERIAQNQKFFEQSKEPIESRGIVLRKKTASAFIFFRSITDLGFA</sequence>
<dbReference type="PANTHER" id="PTHR47219">
    <property type="entry name" value="RAB GTPASE-ACTIVATING PROTEIN 1-LIKE"/>
    <property type="match status" value="1"/>
</dbReference>
<keyword evidence="5 8" id="KW-1133">Transmembrane helix</keyword>
<proteinExistence type="inferred from homology"/>
<feature type="transmembrane region" description="Helical" evidence="8">
    <location>
        <begin position="154"/>
        <end position="172"/>
    </location>
</feature>
<accession>A0A9N8VBT1</accession>
<dbReference type="Gene3D" id="1.10.10.750">
    <property type="entry name" value="Ypt/Rab-GAP domain of gyp1p, domain 1"/>
    <property type="match status" value="1"/>
</dbReference>